<feature type="transmembrane region" description="Helical" evidence="1">
    <location>
        <begin position="251"/>
        <end position="270"/>
    </location>
</feature>
<name>A0A2M8EXE8_9BACT</name>
<gene>
    <name evidence="2" type="ORF">CO051_05215</name>
</gene>
<protein>
    <recommendedName>
        <fullName evidence="4">Aminoglycoside phosphotransferase domain-containing protein</fullName>
    </recommendedName>
</protein>
<reference evidence="3" key="1">
    <citation type="submission" date="2017-09" db="EMBL/GenBank/DDBJ databases">
        <title>Depth-based differentiation of microbial function through sediment-hosted aquifers and enrichment of novel symbionts in the deep terrestrial subsurface.</title>
        <authorList>
            <person name="Probst A.J."/>
            <person name="Ladd B."/>
            <person name="Jarett J.K."/>
            <person name="Geller-Mcgrath D.E."/>
            <person name="Sieber C.M.K."/>
            <person name="Emerson J.B."/>
            <person name="Anantharaman K."/>
            <person name="Thomas B.C."/>
            <person name="Malmstrom R."/>
            <person name="Stieglmeier M."/>
            <person name="Klingl A."/>
            <person name="Woyke T."/>
            <person name="Ryan C.M."/>
            <person name="Banfield J.F."/>
        </authorList>
    </citation>
    <scope>NUCLEOTIDE SEQUENCE [LARGE SCALE GENOMIC DNA]</scope>
</reference>
<dbReference type="AlphaFoldDB" id="A0A2M8EXE8"/>
<organism evidence="2 3">
    <name type="scientific">Candidatus Roizmanbacteria bacterium CG_4_9_14_0_2_um_filter_39_13</name>
    <dbReference type="NCBI Taxonomy" id="1974839"/>
    <lineage>
        <taxon>Bacteria</taxon>
        <taxon>Candidatus Roizmaniibacteriota</taxon>
    </lineage>
</organism>
<evidence type="ECO:0000313" key="2">
    <source>
        <dbReference type="EMBL" id="PJC30640.1"/>
    </source>
</evidence>
<comment type="caution">
    <text evidence="2">The sequence shown here is derived from an EMBL/GenBank/DDBJ whole genome shotgun (WGS) entry which is preliminary data.</text>
</comment>
<evidence type="ECO:0008006" key="4">
    <source>
        <dbReference type="Google" id="ProtNLM"/>
    </source>
</evidence>
<keyword evidence="1" id="KW-1133">Transmembrane helix</keyword>
<accession>A0A2M8EXE8</accession>
<proteinExistence type="predicted"/>
<dbReference type="Proteomes" id="UP000231383">
    <property type="component" value="Unassembled WGS sequence"/>
</dbReference>
<dbReference type="EMBL" id="PFSC01000131">
    <property type="protein sequence ID" value="PJC30640.1"/>
    <property type="molecule type" value="Genomic_DNA"/>
</dbReference>
<dbReference type="InterPro" id="IPR011009">
    <property type="entry name" value="Kinase-like_dom_sf"/>
</dbReference>
<evidence type="ECO:0000313" key="3">
    <source>
        <dbReference type="Proteomes" id="UP000231383"/>
    </source>
</evidence>
<keyword evidence="1" id="KW-0812">Transmembrane</keyword>
<keyword evidence="1" id="KW-0472">Membrane</keyword>
<dbReference type="SUPFAM" id="SSF56112">
    <property type="entry name" value="Protein kinase-like (PK-like)"/>
    <property type="match status" value="1"/>
</dbReference>
<evidence type="ECO:0000256" key="1">
    <source>
        <dbReference type="SAM" id="Phobius"/>
    </source>
</evidence>
<sequence length="351" mass="40590">MNKNIYILPVSVTFRNIKYPEKMIKSVEGLERRLKGKKLNITIGKQVHKDNMSNIYEATLDKAKVLVKHTENVVPETPIDFLIMSDAHDTEVRVLNRFESEEHIKAPKILHNFPKYTTVITEDVRSQGYASLSEQILSKKLSAATATSIGKSIAHFVKASEAWEEFKTNESAHLIFYEHSLEMLVAFPEAIEHYRFLEDQFTQYAEEKEDQEKRDRHFVWAESSPNNMFVNKKGEVVFSNFSRGFWGDNQFMLAVFIANIMIYSLLGTILRAKAVDYIKTCIKAYKEVVDIRDEYVFSQYAGLEILHRSYGKGMNVLSQKEKLLLQKLGLTIIEEKAKTITSLINQFKRIK</sequence>